<dbReference type="InterPro" id="IPR000980">
    <property type="entry name" value="SH2"/>
</dbReference>
<sequence length="298" mass="32856">MQEKKATVVLCSAHFKCGPALLNQFQHPKSCVPGFKVFVSCFLQQPERRAFEELETITLQPIGKGVQDLDSRMGSTTTLSQPARPTASSMMEDLNRVDNVYPSQRPRAVKNMTNLGKQASAVDISRQNHSGSTSFLAPRRVSGGALSDFGGFRGRDSGQTLRASNTVIQQKDAHQTVWAQKSPATPLTGSPTTLMQVQETAPTWYRLKISRQEAIALLRHQPPGSFLVRDSTTYKDAYGLAVRVAKSQSHTNQKSGEPSKITRCLTELAQHFLKFGHLSAYLVDASFNIRLRMTCMAA</sequence>
<dbReference type="PANTHER" id="PTHR45734">
    <property type="entry name" value="TENSIN"/>
    <property type="match status" value="1"/>
</dbReference>
<dbReference type="PROSITE" id="PS50001">
    <property type="entry name" value="SH2"/>
    <property type="match status" value="1"/>
</dbReference>
<accession>A0A3P7L7B4</accession>
<feature type="region of interest" description="Disordered" evidence="2">
    <location>
        <begin position="172"/>
        <end position="191"/>
    </location>
</feature>
<evidence type="ECO:0000313" key="4">
    <source>
        <dbReference type="EMBL" id="VDN12424.1"/>
    </source>
</evidence>
<evidence type="ECO:0000259" key="3">
    <source>
        <dbReference type="PROSITE" id="PS50001"/>
    </source>
</evidence>
<dbReference type="InterPro" id="IPR051484">
    <property type="entry name" value="Tensin_PTEN_phosphatase"/>
</dbReference>
<dbReference type="Proteomes" id="UP000281553">
    <property type="component" value="Unassembled WGS sequence"/>
</dbReference>
<evidence type="ECO:0000256" key="1">
    <source>
        <dbReference type="PROSITE-ProRule" id="PRU00191"/>
    </source>
</evidence>
<feature type="domain" description="SH2" evidence="3">
    <location>
        <begin position="204"/>
        <end position="295"/>
    </location>
</feature>
<dbReference type="InterPro" id="IPR036860">
    <property type="entry name" value="SH2_dom_sf"/>
</dbReference>
<dbReference type="EMBL" id="UYRU01053861">
    <property type="protein sequence ID" value="VDN12424.1"/>
    <property type="molecule type" value="Genomic_DNA"/>
</dbReference>
<proteinExistence type="predicted"/>
<dbReference type="Pfam" id="PF00017">
    <property type="entry name" value="SH2"/>
    <property type="match status" value="1"/>
</dbReference>
<reference evidence="4 5" key="1">
    <citation type="submission" date="2018-11" db="EMBL/GenBank/DDBJ databases">
        <authorList>
            <consortium name="Pathogen Informatics"/>
        </authorList>
    </citation>
    <scope>NUCLEOTIDE SEQUENCE [LARGE SCALE GENOMIC DNA]</scope>
</reference>
<name>A0A3P7L7B4_DIBLA</name>
<keyword evidence="5" id="KW-1185">Reference proteome</keyword>
<gene>
    <name evidence="4" type="ORF">DILT_LOCUS8255</name>
</gene>
<feature type="compositionally biased region" description="Polar residues" evidence="2">
    <location>
        <begin position="73"/>
        <end position="88"/>
    </location>
</feature>
<dbReference type="AlphaFoldDB" id="A0A3P7L7B4"/>
<evidence type="ECO:0000313" key="5">
    <source>
        <dbReference type="Proteomes" id="UP000281553"/>
    </source>
</evidence>
<protein>
    <recommendedName>
        <fullName evidence="3">SH2 domain-containing protein</fullName>
    </recommendedName>
</protein>
<feature type="region of interest" description="Disordered" evidence="2">
    <location>
        <begin position="67"/>
        <end position="88"/>
    </location>
</feature>
<feature type="compositionally biased region" description="Polar residues" evidence="2">
    <location>
        <begin position="177"/>
        <end position="191"/>
    </location>
</feature>
<dbReference type="PANTHER" id="PTHR45734:SF10">
    <property type="entry name" value="BLISTERY, ISOFORM A"/>
    <property type="match status" value="1"/>
</dbReference>
<keyword evidence="1" id="KW-0727">SH2 domain</keyword>
<dbReference type="Gene3D" id="3.30.505.10">
    <property type="entry name" value="SH2 domain"/>
    <property type="match status" value="1"/>
</dbReference>
<evidence type="ECO:0000256" key="2">
    <source>
        <dbReference type="SAM" id="MobiDB-lite"/>
    </source>
</evidence>
<organism evidence="4 5">
    <name type="scientific">Dibothriocephalus latus</name>
    <name type="common">Fish tapeworm</name>
    <name type="synonym">Diphyllobothrium latum</name>
    <dbReference type="NCBI Taxonomy" id="60516"/>
    <lineage>
        <taxon>Eukaryota</taxon>
        <taxon>Metazoa</taxon>
        <taxon>Spiralia</taxon>
        <taxon>Lophotrochozoa</taxon>
        <taxon>Platyhelminthes</taxon>
        <taxon>Cestoda</taxon>
        <taxon>Eucestoda</taxon>
        <taxon>Diphyllobothriidea</taxon>
        <taxon>Diphyllobothriidae</taxon>
        <taxon>Dibothriocephalus</taxon>
    </lineage>
</organism>
<dbReference type="OrthoDB" id="6273691at2759"/>
<dbReference type="SMART" id="SM00252">
    <property type="entry name" value="SH2"/>
    <property type="match status" value="1"/>
</dbReference>
<dbReference type="SUPFAM" id="SSF55550">
    <property type="entry name" value="SH2 domain"/>
    <property type="match status" value="1"/>
</dbReference>